<sequence>MFILTVCGMGFGTSLMLLMEIQDLGNKNGFTIDGEATDLSSAKGKNADLIVASSEIAQELENNDIPVVPIINLLDKNEIEEKVLPYITEYHTRGG</sequence>
<proteinExistence type="predicted"/>
<dbReference type="InterPro" id="IPR003501">
    <property type="entry name" value="PTS_EIIB_2/3"/>
</dbReference>
<evidence type="ECO:0000256" key="1">
    <source>
        <dbReference type="ARBA" id="ARBA00022679"/>
    </source>
</evidence>
<dbReference type="Gene3D" id="3.40.50.2300">
    <property type="match status" value="1"/>
</dbReference>
<keyword evidence="3" id="KW-0813">Transport</keyword>
<dbReference type="InterPro" id="IPR013011">
    <property type="entry name" value="PTS_EIIB_2"/>
</dbReference>
<dbReference type="InterPro" id="IPR036095">
    <property type="entry name" value="PTS_EIIB-like_sf"/>
</dbReference>
<dbReference type="CDD" id="cd05563">
    <property type="entry name" value="PTS_IIB_ascorbate"/>
    <property type="match status" value="1"/>
</dbReference>
<dbReference type="RefSeq" id="WP_053592934.1">
    <property type="nucleotide sequence ID" value="NZ_CP067341.1"/>
</dbReference>
<evidence type="ECO:0000259" key="2">
    <source>
        <dbReference type="PROSITE" id="PS51099"/>
    </source>
</evidence>
<protein>
    <submittedName>
        <fullName evidence="3">PTS sugar transporter subunit IIB</fullName>
    </submittedName>
</protein>
<evidence type="ECO:0000313" key="4">
    <source>
        <dbReference type="Proteomes" id="UP000596049"/>
    </source>
</evidence>
<keyword evidence="1" id="KW-0808">Transferase</keyword>
<gene>
    <name evidence="3" type="ORF">FJQ98_10045</name>
</gene>
<dbReference type="EMBL" id="CP067341">
    <property type="protein sequence ID" value="QQP14320.1"/>
    <property type="molecule type" value="Genomic_DNA"/>
</dbReference>
<dbReference type="Pfam" id="PF02302">
    <property type="entry name" value="PTS_IIB"/>
    <property type="match status" value="1"/>
</dbReference>
<dbReference type="SUPFAM" id="SSF52794">
    <property type="entry name" value="PTS system IIB component-like"/>
    <property type="match status" value="1"/>
</dbReference>
<keyword evidence="4" id="KW-1185">Reference proteome</keyword>
<name>A0ABX7AX38_9BACI</name>
<organism evidence="3 4">
    <name type="scientific">Lysinibacillus agricola</name>
    <dbReference type="NCBI Taxonomy" id="2590012"/>
    <lineage>
        <taxon>Bacteria</taxon>
        <taxon>Bacillati</taxon>
        <taxon>Bacillota</taxon>
        <taxon>Bacilli</taxon>
        <taxon>Bacillales</taxon>
        <taxon>Bacillaceae</taxon>
        <taxon>Lysinibacillus</taxon>
    </lineage>
</organism>
<evidence type="ECO:0000313" key="3">
    <source>
        <dbReference type="EMBL" id="QQP14320.1"/>
    </source>
</evidence>
<reference evidence="3 4" key="1">
    <citation type="submission" date="2020-01" db="EMBL/GenBank/DDBJ databases">
        <authorList>
            <person name="Liu G."/>
            <person name="Liu B."/>
        </authorList>
    </citation>
    <scope>NUCLEOTIDE SEQUENCE [LARGE SCALE GENOMIC DNA]</scope>
    <source>
        <strain evidence="3 4">FJAT-51161</strain>
    </source>
</reference>
<feature type="domain" description="PTS EIIB type-2" evidence="2">
    <location>
        <begin position="1"/>
        <end position="91"/>
    </location>
</feature>
<accession>A0ABX7AX38</accession>
<dbReference type="PROSITE" id="PS51099">
    <property type="entry name" value="PTS_EIIB_TYPE_2"/>
    <property type="match status" value="1"/>
</dbReference>
<keyword evidence="3" id="KW-0762">Sugar transport</keyword>
<dbReference type="Proteomes" id="UP000596049">
    <property type="component" value="Chromosome"/>
</dbReference>